<name>A0A5Q2WF86_9CAUD</name>
<dbReference type="EMBL" id="MN444876">
    <property type="protein sequence ID" value="QGH76452.1"/>
    <property type="molecule type" value="Genomic_DNA"/>
</dbReference>
<dbReference type="RefSeq" id="YP_010104909.1">
    <property type="nucleotide sequence ID" value="NC_055822.1"/>
</dbReference>
<dbReference type="GO" id="GO:0016747">
    <property type="term" value="F:acyltransferase activity, transferring groups other than amino-acyl groups"/>
    <property type="evidence" value="ECO:0007669"/>
    <property type="project" value="InterPro"/>
</dbReference>
<evidence type="ECO:0000313" key="2">
    <source>
        <dbReference type="EMBL" id="QGH76452.1"/>
    </source>
</evidence>
<sequence>MRTKTQTKLVRNLNDREYRQCKSLNFRYNGCMMYDLPMARQKYPTARVVMIKNAETDTLLAWCLAYPNSEGKYVTQYYVRVKFRRQGFGDRLMRQVRKFEPSPVVMPHDGPSRGFFRKHEKNVTVNNSYSL</sequence>
<organism evidence="2 3">
    <name type="scientific">Streptomyces phage Daubenski</name>
    <dbReference type="NCBI Taxonomy" id="2653725"/>
    <lineage>
        <taxon>Viruses</taxon>
        <taxon>Duplodnaviria</taxon>
        <taxon>Heunggongvirae</taxon>
        <taxon>Uroviricota</taxon>
        <taxon>Caudoviricetes</taxon>
        <taxon>Stanwilliamsviridae</taxon>
        <taxon>Boydwoodruffvirinae</taxon>
        <taxon>Samistivirus</taxon>
        <taxon>Samistivirus daubenski</taxon>
    </lineage>
</organism>
<feature type="domain" description="N-acetyltransferase" evidence="1">
    <location>
        <begin position="27"/>
        <end position="99"/>
    </location>
</feature>
<dbReference type="CDD" id="cd04301">
    <property type="entry name" value="NAT_SF"/>
    <property type="match status" value="1"/>
</dbReference>
<reference evidence="2 3" key="1">
    <citation type="submission" date="2019-09" db="EMBL/GenBank/DDBJ databases">
        <authorList>
            <person name="Cummings J.R."/>
            <person name="Eaglin Z.M."/>
            <person name="Kluemper A.J."/>
            <person name="Powell E.A."/>
            <person name="Stamm J."/>
            <person name="Thompson S.A."/>
            <person name="Tolsma S."/>
            <person name="Caruso S.M."/>
            <person name="Garlena R.A."/>
            <person name="Russell D.A."/>
            <person name="Pope W.H."/>
            <person name="Jacobs-Se D."/>
            <person name="Hatfull G.F."/>
        </authorList>
    </citation>
    <scope>NUCLEOTIDE SEQUENCE [LARGE SCALE GENOMIC DNA]</scope>
</reference>
<dbReference type="SUPFAM" id="SSF55729">
    <property type="entry name" value="Acyl-CoA N-acyltransferases (Nat)"/>
    <property type="match status" value="1"/>
</dbReference>
<keyword evidence="2" id="KW-0808">Transferase</keyword>
<protein>
    <submittedName>
        <fullName evidence="2">Acetyltransferase</fullName>
    </submittedName>
</protein>
<dbReference type="Pfam" id="PF00583">
    <property type="entry name" value="Acetyltransf_1"/>
    <property type="match status" value="1"/>
</dbReference>
<keyword evidence="3" id="KW-1185">Reference proteome</keyword>
<gene>
    <name evidence="2" type="primary">175</name>
    <name evidence="2" type="ORF">SEA_DAUBENSKI_180</name>
</gene>
<dbReference type="GeneID" id="65122889"/>
<dbReference type="InterPro" id="IPR016181">
    <property type="entry name" value="Acyl_CoA_acyltransferase"/>
</dbReference>
<evidence type="ECO:0000259" key="1">
    <source>
        <dbReference type="Pfam" id="PF00583"/>
    </source>
</evidence>
<dbReference type="KEGG" id="vg:65122889"/>
<dbReference type="InterPro" id="IPR000182">
    <property type="entry name" value="GNAT_dom"/>
</dbReference>
<accession>A0A5Q2WF86</accession>
<proteinExistence type="predicted"/>
<dbReference type="Proteomes" id="UP000375470">
    <property type="component" value="Segment"/>
</dbReference>
<evidence type="ECO:0000313" key="3">
    <source>
        <dbReference type="Proteomes" id="UP000375470"/>
    </source>
</evidence>